<keyword evidence="1" id="KW-0695">RNA-directed DNA polymerase</keyword>
<dbReference type="AlphaFoldDB" id="A0A6L2MCQ2"/>
<sequence>MSNAYFVSSYASGLRSDQVTRFKSTKKERAKIGKGLTNEKNSPWVGKAMRKGHLHSNPYSCGLSVAAVGLGDVAFSGLPIWGSCSLGPDYRVHLLFRVHNMYNKGLAVSLFSKGLRTVKSITPKCRLGFSRVLNEALDKVICKPDDIACRVSLLEESITNAIQSWGVPGGSVQLVRETLAESASPILDLDEEDFDLNEQNLKQCKRKIYDSHYTAVVRVLSSSGVASYNDATLQELKAKHPFKSAPSFPNTPIDHCYPIFLIHTQLINTPINKLLEPKQEKKIWKIERCY</sequence>
<name>A0A6L2MCQ2_TANCI</name>
<gene>
    <name evidence="1" type="ORF">Tci_042470</name>
</gene>
<dbReference type="EMBL" id="BKCJ010006123">
    <property type="protein sequence ID" value="GEU70492.1"/>
    <property type="molecule type" value="Genomic_DNA"/>
</dbReference>
<comment type="caution">
    <text evidence="1">The sequence shown here is derived from an EMBL/GenBank/DDBJ whole genome shotgun (WGS) entry which is preliminary data.</text>
</comment>
<evidence type="ECO:0000313" key="1">
    <source>
        <dbReference type="EMBL" id="GEU70492.1"/>
    </source>
</evidence>
<protein>
    <submittedName>
        <fullName evidence="1">Putative reverse transcriptase domain-containing protein</fullName>
    </submittedName>
</protein>
<keyword evidence="1" id="KW-0808">Transferase</keyword>
<organism evidence="1">
    <name type="scientific">Tanacetum cinerariifolium</name>
    <name type="common">Dalmatian daisy</name>
    <name type="synonym">Chrysanthemum cinerariifolium</name>
    <dbReference type="NCBI Taxonomy" id="118510"/>
    <lineage>
        <taxon>Eukaryota</taxon>
        <taxon>Viridiplantae</taxon>
        <taxon>Streptophyta</taxon>
        <taxon>Embryophyta</taxon>
        <taxon>Tracheophyta</taxon>
        <taxon>Spermatophyta</taxon>
        <taxon>Magnoliopsida</taxon>
        <taxon>eudicotyledons</taxon>
        <taxon>Gunneridae</taxon>
        <taxon>Pentapetalae</taxon>
        <taxon>asterids</taxon>
        <taxon>campanulids</taxon>
        <taxon>Asterales</taxon>
        <taxon>Asteraceae</taxon>
        <taxon>Asteroideae</taxon>
        <taxon>Anthemideae</taxon>
        <taxon>Anthemidinae</taxon>
        <taxon>Tanacetum</taxon>
    </lineage>
</organism>
<keyword evidence="1" id="KW-0548">Nucleotidyltransferase</keyword>
<reference evidence="1" key="1">
    <citation type="journal article" date="2019" name="Sci. Rep.">
        <title>Draft genome of Tanacetum cinerariifolium, the natural source of mosquito coil.</title>
        <authorList>
            <person name="Yamashiro T."/>
            <person name="Shiraishi A."/>
            <person name="Satake H."/>
            <person name="Nakayama K."/>
        </authorList>
    </citation>
    <scope>NUCLEOTIDE SEQUENCE</scope>
</reference>
<dbReference type="GO" id="GO:0003964">
    <property type="term" value="F:RNA-directed DNA polymerase activity"/>
    <property type="evidence" value="ECO:0007669"/>
    <property type="project" value="UniProtKB-KW"/>
</dbReference>
<proteinExistence type="predicted"/>
<accession>A0A6L2MCQ2</accession>